<dbReference type="Proteomes" id="UP001634747">
    <property type="component" value="Unassembled WGS sequence"/>
</dbReference>
<proteinExistence type="predicted"/>
<dbReference type="EMBL" id="JBJYXY010000001">
    <property type="protein sequence ID" value="MFN2976273.1"/>
    <property type="molecule type" value="Genomic_DNA"/>
</dbReference>
<evidence type="ECO:0000313" key="1">
    <source>
        <dbReference type="EMBL" id="MFN2976273.1"/>
    </source>
</evidence>
<reference evidence="1 2" key="1">
    <citation type="submission" date="2024-12" db="EMBL/GenBank/DDBJ databases">
        <authorList>
            <person name="Lee Y."/>
        </authorList>
    </citation>
    <scope>NUCLEOTIDE SEQUENCE [LARGE SCALE GENOMIC DNA]</scope>
    <source>
        <strain evidence="1 2">03SUJ4</strain>
    </source>
</reference>
<organism evidence="1 2">
    <name type="scientific">Terriglobus aquaticus</name>
    <dbReference type="NCBI Taxonomy" id="940139"/>
    <lineage>
        <taxon>Bacteria</taxon>
        <taxon>Pseudomonadati</taxon>
        <taxon>Acidobacteriota</taxon>
        <taxon>Terriglobia</taxon>
        <taxon>Terriglobales</taxon>
        <taxon>Acidobacteriaceae</taxon>
        <taxon>Terriglobus</taxon>
    </lineage>
</organism>
<dbReference type="RefSeq" id="WP_263412241.1">
    <property type="nucleotide sequence ID" value="NZ_BAABBH010000001.1"/>
</dbReference>
<protein>
    <submittedName>
        <fullName evidence="1">Uncharacterized protein</fullName>
    </submittedName>
</protein>
<sequence>MDNTTIALPKTADEELADKIADSLGAAKLISTEKLPRVRDGLRKGNLTSADWKLLVELSEPTKSGGTAE</sequence>
<name>A0ABW9KL62_9BACT</name>
<accession>A0ABW9KL62</accession>
<evidence type="ECO:0000313" key="2">
    <source>
        <dbReference type="Proteomes" id="UP001634747"/>
    </source>
</evidence>
<keyword evidence="2" id="KW-1185">Reference proteome</keyword>
<comment type="caution">
    <text evidence="1">The sequence shown here is derived from an EMBL/GenBank/DDBJ whole genome shotgun (WGS) entry which is preliminary data.</text>
</comment>
<gene>
    <name evidence="1" type="ORF">ACK2TP_10915</name>
</gene>